<feature type="domain" description="Bacterial repeat" evidence="4">
    <location>
        <begin position="680"/>
        <end position="752"/>
    </location>
</feature>
<dbReference type="InterPro" id="IPR042229">
    <property type="entry name" value="Listeria/Bacterioides_rpt_sf"/>
</dbReference>
<accession>A0ABT4IGR7</accession>
<feature type="transmembrane region" description="Helical" evidence="3">
    <location>
        <begin position="1614"/>
        <end position="1632"/>
    </location>
</feature>
<feature type="compositionally biased region" description="Low complexity" evidence="2">
    <location>
        <begin position="1313"/>
        <end position="1491"/>
    </location>
</feature>
<evidence type="ECO:0000256" key="1">
    <source>
        <dbReference type="ARBA" id="ARBA00004196"/>
    </source>
</evidence>
<dbReference type="PANTHER" id="PTHR24216:SF65">
    <property type="entry name" value="PAXILLIN-LIKE PROTEIN 1"/>
    <property type="match status" value="1"/>
</dbReference>
<feature type="domain" description="Bacterial repeat" evidence="4">
    <location>
        <begin position="837"/>
        <end position="907"/>
    </location>
</feature>
<dbReference type="Gene3D" id="2.60.40.4270">
    <property type="entry name" value="Listeria-Bacteroides repeat domain"/>
    <property type="match status" value="1"/>
</dbReference>
<comment type="caution">
    <text evidence="5">The sequence shown here is derived from an EMBL/GenBank/DDBJ whole genome shotgun (WGS) entry which is preliminary data.</text>
</comment>
<gene>
    <name evidence="5" type="ORF">O0S10_06815</name>
</gene>
<feature type="domain" description="Bacterial repeat" evidence="4">
    <location>
        <begin position="1153"/>
        <end position="1230"/>
    </location>
</feature>
<dbReference type="Proteomes" id="UP001141422">
    <property type="component" value="Unassembled WGS sequence"/>
</dbReference>
<feature type="region of interest" description="Disordered" evidence="2">
    <location>
        <begin position="1311"/>
        <end position="1496"/>
    </location>
</feature>
<reference evidence="5" key="1">
    <citation type="submission" date="2022-12" db="EMBL/GenBank/DDBJ databases">
        <title>Isolation and characterisation of novel Methanocorpusculum spp. from native Australian herbivores indicates the genus is ancestrally host-associated.</title>
        <authorList>
            <person name="Volmer J.G."/>
            <person name="Soo R.M."/>
            <person name="Evans P.N."/>
            <person name="Hoedt E.C."/>
            <person name="Astorga Alsina A.L."/>
            <person name="Woodcroft B.J."/>
            <person name="Tyson G.W."/>
            <person name="Hugenholtz P."/>
            <person name="Morrison M."/>
        </authorList>
    </citation>
    <scope>NUCLEOTIDE SEQUENCE</scope>
    <source>
        <strain evidence="5">MG</strain>
    </source>
</reference>
<dbReference type="Pfam" id="PF09479">
    <property type="entry name" value="Flg_new"/>
    <property type="match status" value="1"/>
</dbReference>
<dbReference type="PRINTS" id="PR01217">
    <property type="entry name" value="PRICHEXTENSN"/>
</dbReference>
<dbReference type="EMBL" id="JAPTGB010000013">
    <property type="protein sequence ID" value="MCZ0860935.1"/>
    <property type="molecule type" value="Genomic_DNA"/>
</dbReference>
<keyword evidence="3" id="KW-0472">Membrane</keyword>
<feature type="domain" description="Bacterial repeat" evidence="4">
    <location>
        <begin position="996"/>
        <end position="1065"/>
    </location>
</feature>
<name>A0ABT4IGR7_9EURY</name>
<proteinExistence type="predicted"/>
<dbReference type="InterPro" id="IPR044060">
    <property type="entry name" value="Bacterial_rp_domain"/>
</dbReference>
<evidence type="ECO:0000256" key="3">
    <source>
        <dbReference type="SAM" id="Phobius"/>
    </source>
</evidence>
<keyword evidence="3" id="KW-0812">Transmembrane</keyword>
<dbReference type="NCBIfam" id="TIGR02543">
    <property type="entry name" value="List_Bact_rpt"/>
    <property type="match status" value="1"/>
</dbReference>
<feature type="domain" description="Bacterial repeat" evidence="4">
    <location>
        <begin position="1239"/>
        <end position="1305"/>
    </location>
</feature>
<dbReference type="PANTHER" id="PTHR24216">
    <property type="entry name" value="PAXILLIN-RELATED"/>
    <property type="match status" value="1"/>
</dbReference>
<comment type="subcellular location">
    <subcellularLocation>
        <location evidence="1">Cell envelope</location>
    </subcellularLocation>
</comment>
<organism evidence="5 6">
    <name type="scientific">Methanocorpusculum petauri</name>
    <dbReference type="NCBI Taxonomy" id="3002863"/>
    <lineage>
        <taxon>Archaea</taxon>
        <taxon>Methanobacteriati</taxon>
        <taxon>Methanobacteriota</taxon>
        <taxon>Stenosarchaea group</taxon>
        <taxon>Methanomicrobia</taxon>
        <taxon>Methanomicrobiales</taxon>
        <taxon>Methanocorpusculaceae</taxon>
        <taxon>Methanocorpusculum</taxon>
    </lineage>
</organism>
<dbReference type="InterPro" id="IPR013378">
    <property type="entry name" value="InlB-like_B-rpt"/>
</dbReference>
<feature type="domain" description="Bacterial repeat" evidence="4">
    <location>
        <begin position="532"/>
        <end position="597"/>
    </location>
</feature>
<dbReference type="Pfam" id="PF18998">
    <property type="entry name" value="Flg_new_2"/>
    <property type="match status" value="9"/>
</dbReference>
<feature type="domain" description="Bacterial repeat" evidence="4">
    <location>
        <begin position="757"/>
        <end position="829"/>
    </location>
</feature>
<sequence length="1636" mass="173139">MVLLLFALMFCGLVSVVSAAEPWDGSSVNLTWYEDERAAGHGSATNPFCIYDADSFAAFARKVNTGTDFKDEKIILCADIDLGNEKWEPIGSKSETQFRGSFDGTNHIITNLYVKHDNLYGHAFAGLFGCVDRGTIQNLDLNRVNISVQANQVCHVGGLVGYAYRSKISSCSVNDGYIKGVSTTGNCFVGGLVGIIGGGGVDRAVVGSYAAVAVMGITERGTEMCCGGLIGKSGVDVWNCYAIGNVTGLPSTASPNVYAGGLIGSIDQTSVIQVRNSYAAGNVVIFSSRLNKDVRVGGLVGNWVANNRIDNCFALNQAIAGVTGNPGTGGVMKGRIVPLAHSDSTLSNLFAGRWMVVNVNGAPGYLSTAAKTKSGANGESVALNPKLYRNEVFFRSVINTGQYRSDYEKYWMLSTADPTYPYPVLKNRPQPAIPGTALIPYYNVTLDTVSNGFTGHMTRTPDDPLGVMDGRNVTIQIHPDIGSKFSKLVDNNADVTSQVRANQTYRIQDIQSNHRLSVTFAEAPTYPLMVINGTAETSSGKFYAGANITVTANTIPRKVFSHWTAEGITLSAENLSAKNFTFVMPNQTVTLTATYTDAPKFSVQVTNGTLVGGNTSGLFYAGDQIIAIADLSKGDFYRWNVTGLKNLLDEEKRPVYLFTMPENNVTVEAIYKGELSKHTVTVVNATISGHTGDVASHYPYEMITVTAKSIPGKTFSGWNVTGLTLDTDQRMQSTFSFRMPQTDVVLEATYTDTPKFTVTITNGTFADGSTSGLFSAGDTITVTADVPVFGTLFSRWIVTGLISDTFDLTQSPFTFTMPAQNVTLAAAYVESPKFSVQVTNGTLADGSTSGMFYAGENITVTANTPPGTVFLRWFGHGLQVDLASQAQSPFTFTMPAHNVTLEAQYVPKMTYTVVVLDGIISDTNGSTFGNYYPGETVTVTANPPDSINKIFSHWTVQGLTLRPNLLEYSTLTFTMPRGSVVISATYVEAPKFSVQVTNGTLVGGGTSGMFYAGEEITVTADAPSVGTAFSCWNATGVVLETSQCMQSPITFTMPEQNVTLAATYRGAAQFSIMVINGTLEDDSVSGAFYAGETVTVTAAAPAVGKTFTGWNVTGVVLDSSQRTHSPLTFTMPANDVTLEATYAADDQYAVTVLSGGTISMPDGNVNHGMFYAGEEVTLIADPPSVGKKFSHWKVLSNPGSFKLSSAVLANSSLTFTMPRGSVVISATYVESPKFSVQVTNGTLVDGGTSGMFYAGENITVTANTTVGKSFFEWIVTGLTLGTEERNSSQIIFTMPENDVTLDATYIDSMVVDPSTPTATESPTPTATESPTPTETESPTPTATESPTPTATESPTPTETESPTPTATESPTPTATESPTPTATESPTPTATESPTPTETESPTPTSTESPTPTATESPTPTSTESPTPTSTESPTPTSTESPTPTSTESPTPTVTVSPTPTVTVSPTPTSTSNVLPIATGAATPSATRTTAGGSGSGNMNNAFRVLFDTQGGTFIPPQTSLSYGDVVTRPPSPEKNGYIFAGWYQDQDCTKRWNFAAFLPGDLTLYAKWIKISTATTTATSAAKLTGTLTVTQTTVATATPMETQSTRSPLKQIPVPLAGVLVGLLAAGILVQRRS</sequence>
<protein>
    <submittedName>
        <fullName evidence="5">InlB B-repeat-containing protein</fullName>
    </submittedName>
</protein>
<feature type="domain" description="Bacterial repeat" evidence="4">
    <location>
        <begin position="923"/>
        <end position="988"/>
    </location>
</feature>
<evidence type="ECO:0000313" key="6">
    <source>
        <dbReference type="Proteomes" id="UP001141422"/>
    </source>
</evidence>
<dbReference type="RefSeq" id="WP_268925133.1">
    <property type="nucleotide sequence ID" value="NZ_JAPTGB010000013.1"/>
</dbReference>
<evidence type="ECO:0000313" key="5">
    <source>
        <dbReference type="EMBL" id="MCZ0860935.1"/>
    </source>
</evidence>
<evidence type="ECO:0000256" key="2">
    <source>
        <dbReference type="SAM" id="MobiDB-lite"/>
    </source>
</evidence>
<dbReference type="Gene3D" id="2.160.20.110">
    <property type="match status" value="1"/>
</dbReference>
<keyword evidence="3" id="KW-1133">Transmembrane helix</keyword>
<feature type="domain" description="Bacterial repeat" evidence="4">
    <location>
        <begin position="1076"/>
        <end position="1145"/>
    </location>
</feature>
<keyword evidence="6" id="KW-1185">Reference proteome</keyword>
<evidence type="ECO:0000259" key="4">
    <source>
        <dbReference type="Pfam" id="PF18998"/>
    </source>
</evidence>